<gene>
    <name evidence="1" type="ORF">FM101_12990</name>
</gene>
<dbReference type="Proteomes" id="UP000195913">
    <property type="component" value="Unassembled WGS sequence"/>
</dbReference>
<accession>A0A1R4GSF2</accession>
<protein>
    <submittedName>
        <fullName evidence="1">Uncharacterized protein</fullName>
    </submittedName>
</protein>
<name>A0A1R4GSF2_9MICC</name>
<evidence type="ECO:0000313" key="2">
    <source>
        <dbReference type="Proteomes" id="UP000195913"/>
    </source>
</evidence>
<proteinExistence type="predicted"/>
<evidence type="ECO:0000313" key="1">
    <source>
        <dbReference type="EMBL" id="SJM71128.1"/>
    </source>
</evidence>
<organism evidence="1 2">
    <name type="scientific">Arthrobacter rhombi</name>
    <dbReference type="NCBI Taxonomy" id="71253"/>
    <lineage>
        <taxon>Bacteria</taxon>
        <taxon>Bacillati</taxon>
        <taxon>Actinomycetota</taxon>
        <taxon>Actinomycetes</taxon>
        <taxon>Micrococcales</taxon>
        <taxon>Micrococcaceae</taxon>
        <taxon>Arthrobacter</taxon>
    </lineage>
</organism>
<keyword evidence="2" id="KW-1185">Reference proteome</keyword>
<dbReference type="AlphaFoldDB" id="A0A1R4GSF2"/>
<sequence length="43" mass="5140">MRLSPLELCLRHRFLLERFQKTYPACAVRRRNLIKSTGGLFTF</sequence>
<reference evidence="1 2" key="1">
    <citation type="submission" date="2017-02" db="EMBL/GenBank/DDBJ databases">
        <authorList>
            <person name="Peterson S.W."/>
        </authorList>
    </citation>
    <scope>NUCLEOTIDE SEQUENCE [LARGE SCALE GENOMIC DNA]</scope>
    <source>
        <strain evidence="1 2">B Ar 00.02</strain>
    </source>
</reference>
<dbReference type="EMBL" id="FUHW01000044">
    <property type="protein sequence ID" value="SJM71128.1"/>
    <property type="molecule type" value="Genomic_DNA"/>
</dbReference>